<dbReference type="InterPro" id="IPR013360">
    <property type="entry name" value="Pilus_4_PilW"/>
</dbReference>
<sequence length="250" mass="28088">MSLRPFVLLLAFLFTSGAAVADVQGEASPDRRANVRTQLAAEYFRFGRYAVAIDEANKAIEADSKYSPAYTMLGLIYAEIKDDAKAKQNFQEALRLSPDDSDANHNYGWFLCEHGQMQEGLGYYDRALGNPLYETPEKTALNAGQCALKNNDTDTARRYFERALQYRANYTPATYQLAELGLKTKDYVTAKRYALVLKKTTQPSAALTWLNLRIERGLGNSDGVTRYAQELRKQFPDSLETTKLAAGQYE</sequence>
<organism evidence="3 4">
    <name type="scientific">Jeongeupia chitinilytica</name>
    <dbReference type="NCBI Taxonomy" id="1041641"/>
    <lineage>
        <taxon>Bacteria</taxon>
        <taxon>Pseudomonadati</taxon>
        <taxon>Pseudomonadota</taxon>
        <taxon>Betaproteobacteria</taxon>
        <taxon>Neisseriales</taxon>
        <taxon>Chitinibacteraceae</taxon>
        <taxon>Jeongeupia</taxon>
    </lineage>
</organism>
<protein>
    <submittedName>
        <fullName evidence="3">Type IV pilus biogenesis/stability protein PilW</fullName>
    </submittedName>
</protein>
<feature type="chain" id="PRO_5047164198" evidence="2">
    <location>
        <begin position="22"/>
        <end position="250"/>
    </location>
</feature>
<dbReference type="SMART" id="SM00028">
    <property type="entry name" value="TPR"/>
    <property type="match status" value="3"/>
</dbReference>
<proteinExistence type="predicted"/>
<keyword evidence="4" id="KW-1185">Reference proteome</keyword>
<evidence type="ECO:0000256" key="2">
    <source>
        <dbReference type="SAM" id="SignalP"/>
    </source>
</evidence>
<evidence type="ECO:0000313" key="3">
    <source>
        <dbReference type="EMBL" id="GHD62899.1"/>
    </source>
</evidence>
<evidence type="ECO:0000313" key="4">
    <source>
        <dbReference type="Proteomes" id="UP000604737"/>
    </source>
</evidence>
<dbReference type="EMBL" id="BMYO01000005">
    <property type="protein sequence ID" value="GHD62899.1"/>
    <property type="molecule type" value="Genomic_DNA"/>
</dbReference>
<dbReference type="Proteomes" id="UP000604737">
    <property type="component" value="Unassembled WGS sequence"/>
</dbReference>
<dbReference type="RefSeq" id="WP_189460253.1">
    <property type="nucleotide sequence ID" value="NZ_BMYO01000005.1"/>
</dbReference>
<dbReference type="PANTHER" id="PTHR12558">
    <property type="entry name" value="CELL DIVISION CYCLE 16,23,27"/>
    <property type="match status" value="1"/>
</dbReference>
<accession>A0ABQ3GZI4</accession>
<dbReference type="PANTHER" id="PTHR12558:SF13">
    <property type="entry name" value="CELL DIVISION CYCLE PROTEIN 27 HOMOLOG"/>
    <property type="match status" value="1"/>
</dbReference>
<dbReference type="Gene3D" id="1.25.40.10">
    <property type="entry name" value="Tetratricopeptide repeat domain"/>
    <property type="match status" value="1"/>
</dbReference>
<dbReference type="SUPFAM" id="SSF48452">
    <property type="entry name" value="TPR-like"/>
    <property type="match status" value="1"/>
</dbReference>
<dbReference type="InterPro" id="IPR011990">
    <property type="entry name" value="TPR-like_helical_dom_sf"/>
</dbReference>
<dbReference type="PROSITE" id="PS50293">
    <property type="entry name" value="TPR_REGION"/>
    <property type="match status" value="1"/>
</dbReference>
<gene>
    <name evidence="3" type="ORF">GCM10007350_19300</name>
</gene>
<evidence type="ECO:0000256" key="1">
    <source>
        <dbReference type="PROSITE-ProRule" id="PRU00339"/>
    </source>
</evidence>
<dbReference type="NCBIfam" id="TIGR02521">
    <property type="entry name" value="type_IV_pilW"/>
    <property type="match status" value="1"/>
</dbReference>
<dbReference type="Pfam" id="PF14559">
    <property type="entry name" value="TPR_19"/>
    <property type="match status" value="1"/>
</dbReference>
<dbReference type="Pfam" id="PF13181">
    <property type="entry name" value="TPR_8"/>
    <property type="match status" value="1"/>
</dbReference>
<feature type="repeat" description="TPR" evidence="1">
    <location>
        <begin position="67"/>
        <end position="100"/>
    </location>
</feature>
<keyword evidence="2" id="KW-0732">Signal</keyword>
<dbReference type="PROSITE" id="PS50005">
    <property type="entry name" value="TPR"/>
    <property type="match status" value="1"/>
</dbReference>
<dbReference type="InterPro" id="IPR019734">
    <property type="entry name" value="TPR_rpt"/>
</dbReference>
<reference evidence="4" key="1">
    <citation type="journal article" date="2019" name="Int. J. Syst. Evol. Microbiol.">
        <title>The Global Catalogue of Microorganisms (GCM) 10K type strain sequencing project: providing services to taxonomists for standard genome sequencing and annotation.</title>
        <authorList>
            <consortium name="The Broad Institute Genomics Platform"/>
            <consortium name="The Broad Institute Genome Sequencing Center for Infectious Disease"/>
            <person name="Wu L."/>
            <person name="Ma J."/>
        </authorList>
    </citation>
    <scope>NUCLEOTIDE SEQUENCE [LARGE SCALE GENOMIC DNA]</scope>
    <source>
        <strain evidence="4">KCTC 23701</strain>
    </source>
</reference>
<feature type="signal peptide" evidence="2">
    <location>
        <begin position="1"/>
        <end position="21"/>
    </location>
</feature>
<keyword evidence="1" id="KW-0802">TPR repeat</keyword>
<name>A0ABQ3GZI4_9NEIS</name>
<comment type="caution">
    <text evidence="3">The sequence shown here is derived from an EMBL/GenBank/DDBJ whole genome shotgun (WGS) entry which is preliminary data.</text>
</comment>